<feature type="transmembrane region" description="Helical" evidence="8">
    <location>
        <begin position="140"/>
        <end position="161"/>
    </location>
</feature>
<dbReference type="InterPro" id="IPR050171">
    <property type="entry name" value="MFS_Transporters"/>
</dbReference>
<evidence type="ECO:0000313" key="10">
    <source>
        <dbReference type="EMBL" id="MFF3572425.1"/>
    </source>
</evidence>
<feature type="transmembrane region" description="Helical" evidence="8">
    <location>
        <begin position="304"/>
        <end position="327"/>
    </location>
</feature>
<feature type="transmembrane region" description="Helical" evidence="8">
    <location>
        <begin position="105"/>
        <end position="128"/>
    </location>
</feature>
<dbReference type="Gene3D" id="1.20.1250.20">
    <property type="entry name" value="MFS general substrate transporter like domains"/>
    <property type="match status" value="1"/>
</dbReference>
<dbReference type="Pfam" id="PF07690">
    <property type="entry name" value="MFS_1"/>
    <property type="match status" value="1"/>
</dbReference>
<keyword evidence="4 8" id="KW-0812">Transmembrane</keyword>
<protein>
    <submittedName>
        <fullName evidence="10">MFS transporter</fullName>
    </submittedName>
</protein>
<dbReference type="PANTHER" id="PTHR23517">
    <property type="entry name" value="RESISTANCE PROTEIN MDTM, PUTATIVE-RELATED-RELATED"/>
    <property type="match status" value="1"/>
</dbReference>
<evidence type="ECO:0000256" key="8">
    <source>
        <dbReference type="SAM" id="Phobius"/>
    </source>
</evidence>
<feature type="domain" description="Major facilitator superfamily (MFS) profile" evidence="9">
    <location>
        <begin position="14"/>
        <end position="391"/>
    </location>
</feature>
<evidence type="ECO:0000259" key="9">
    <source>
        <dbReference type="PROSITE" id="PS50850"/>
    </source>
</evidence>
<comment type="caution">
    <text evidence="10">The sequence shown here is derived from an EMBL/GenBank/DDBJ whole genome shotgun (WGS) entry which is preliminary data.</text>
</comment>
<dbReference type="RefSeq" id="WP_387406018.1">
    <property type="nucleotide sequence ID" value="NZ_JBIAQY010000013.1"/>
</dbReference>
<feature type="transmembrane region" description="Helical" evidence="8">
    <location>
        <begin position="248"/>
        <end position="268"/>
    </location>
</feature>
<dbReference type="InterPro" id="IPR011701">
    <property type="entry name" value="MFS"/>
</dbReference>
<dbReference type="Proteomes" id="UP001601992">
    <property type="component" value="Unassembled WGS sequence"/>
</dbReference>
<feature type="transmembrane region" description="Helical" evidence="8">
    <location>
        <begin position="339"/>
        <end position="360"/>
    </location>
</feature>
<feature type="transmembrane region" description="Helical" evidence="8">
    <location>
        <begin position="366"/>
        <end position="386"/>
    </location>
</feature>
<proteinExistence type="predicted"/>
<dbReference type="SUPFAM" id="SSF103473">
    <property type="entry name" value="MFS general substrate transporter"/>
    <property type="match status" value="1"/>
</dbReference>
<organism evidence="10 11">
    <name type="scientific">Nocardia jiangxiensis</name>
    <dbReference type="NCBI Taxonomy" id="282685"/>
    <lineage>
        <taxon>Bacteria</taxon>
        <taxon>Bacillati</taxon>
        <taxon>Actinomycetota</taxon>
        <taxon>Actinomycetes</taxon>
        <taxon>Mycobacteriales</taxon>
        <taxon>Nocardiaceae</taxon>
        <taxon>Nocardia</taxon>
    </lineage>
</organism>
<evidence type="ECO:0000256" key="3">
    <source>
        <dbReference type="ARBA" id="ARBA00022475"/>
    </source>
</evidence>
<sequence>MLIAPATRRMSSGLATVLPAATMLTFLAASSAPTPLYRVYQARWAFSSGMLTVIFGVYAVCLLLALLTVGSLSDHVGRRPVILGAIALDAAAMLVFSTADGVALLIAARMVQGIATGAATGALAAAILDAERPHGPIVNSVAPVAGLAIGGLGSAALVEFLSWPRQTVYLVLIVLFAVEAIGTIVVTETSPMMPGARRALRPTVGVPAAARAAFAATALLDIAAWALSGFYLSLGPSLVRVVTGSNSILLGGLLVFTLAGVGAAAIWLLRTVAAGRVMRLAAAALAIGIAVTIAAAQAGSPALLFAGTVIAGIGFGASFQGITRTVFPLAPATERGKLVAAFYVLSYLAFCIPAVAAGVIATHVGLLTTATGYGVVLIALAVTTLIPRRSRSCSRGPAARTPRTRGRSRLCSAGRAAPKRCCAPDRHAR</sequence>
<evidence type="ECO:0000313" key="11">
    <source>
        <dbReference type="Proteomes" id="UP001601992"/>
    </source>
</evidence>
<evidence type="ECO:0000256" key="2">
    <source>
        <dbReference type="ARBA" id="ARBA00022448"/>
    </source>
</evidence>
<reference evidence="10 11" key="1">
    <citation type="submission" date="2024-10" db="EMBL/GenBank/DDBJ databases">
        <title>The Natural Products Discovery Center: Release of the First 8490 Sequenced Strains for Exploring Actinobacteria Biosynthetic Diversity.</title>
        <authorList>
            <person name="Kalkreuter E."/>
            <person name="Kautsar S.A."/>
            <person name="Yang D."/>
            <person name="Bader C.D."/>
            <person name="Teijaro C.N."/>
            <person name="Fluegel L."/>
            <person name="Davis C.M."/>
            <person name="Simpson J.R."/>
            <person name="Lauterbach L."/>
            <person name="Steele A.D."/>
            <person name="Gui C."/>
            <person name="Meng S."/>
            <person name="Li G."/>
            <person name="Viehrig K."/>
            <person name="Ye F."/>
            <person name="Su P."/>
            <person name="Kiefer A.F."/>
            <person name="Nichols A."/>
            <person name="Cepeda A.J."/>
            <person name="Yan W."/>
            <person name="Fan B."/>
            <person name="Jiang Y."/>
            <person name="Adhikari A."/>
            <person name="Zheng C.-J."/>
            <person name="Schuster L."/>
            <person name="Cowan T.M."/>
            <person name="Smanski M.J."/>
            <person name="Chevrette M.G."/>
            <person name="De Carvalho L.P.S."/>
            <person name="Shen B."/>
        </authorList>
    </citation>
    <scope>NUCLEOTIDE SEQUENCE [LARGE SCALE GENOMIC DNA]</scope>
    <source>
        <strain evidence="10 11">NPDC002593</strain>
    </source>
</reference>
<dbReference type="PANTHER" id="PTHR23517:SF13">
    <property type="entry name" value="MAJOR FACILITATOR SUPERFAMILY MFS_1"/>
    <property type="match status" value="1"/>
</dbReference>
<dbReference type="EMBL" id="JBIAQY010000013">
    <property type="protein sequence ID" value="MFF3572425.1"/>
    <property type="molecule type" value="Genomic_DNA"/>
</dbReference>
<gene>
    <name evidence="10" type="ORF">ACFYXQ_32120</name>
</gene>
<keyword evidence="5 8" id="KW-1133">Transmembrane helix</keyword>
<keyword evidence="3" id="KW-1003">Cell membrane</keyword>
<comment type="subcellular location">
    <subcellularLocation>
        <location evidence="1">Cell membrane</location>
        <topology evidence="1">Multi-pass membrane protein</topology>
    </subcellularLocation>
</comment>
<dbReference type="PROSITE" id="PS50850">
    <property type="entry name" value="MFS"/>
    <property type="match status" value="1"/>
</dbReference>
<evidence type="ECO:0000256" key="4">
    <source>
        <dbReference type="ARBA" id="ARBA00022692"/>
    </source>
</evidence>
<keyword evidence="6 8" id="KW-0472">Membrane</keyword>
<evidence type="ECO:0000256" key="5">
    <source>
        <dbReference type="ARBA" id="ARBA00022989"/>
    </source>
</evidence>
<feature type="transmembrane region" description="Helical" evidence="8">
    <location>
        <begin position="81"/>
        <end position="99"/>
    </location>
</feature>
<feature type="transmembrane region" description="Helical" evidence="8">
    <location>
        <begin position="280"/>
        <end position="298"/>
    </location>
</feature>
<feature type="region of interest" description="Disordered" evidence="7">
    <location>
        <begin position="391"/>
        <end position="412"/>
    </location>
</feature>
<evidence type="ECO:0000256" key="7">
    <source>
        <dbReference type="SAM" id="MobiDB-lite"/>
    </source>
</evidence>
<evidence type="ECO:0000256" key="6">
    <source>
        <dbReference type="ARBA" id="ARBA00023136"/>
    </source>
</evidence>
<feature type="transmembrane region" description="Helical" evidence="8">
    <location>
        <begin position="208"/>
        <end position="228"/>
    </location>
</feature>
<evidence type="ECO:0000256" key="1">
    <source>
        <dbReference type="ARBA" id="ARBA00004651"/>
    </source>
</evidence>
<name>A0ABW6S810_9NOCA</name>
<keyword evidence="2" id="KW-0813">Transport</keyword>
<dbReference type="InterPro" id="IPR020846">
    <property type="entry name" value="MFS_dom"/>
</dbReference>
<dbReference type="InterPro" id="IPR036259">
    <property type="entry name" value="MFS_trans_sf"/>
</dbReference>
<feature type="transmembrane region" description="Helical" evidence="8">
    <location>
        <begin position="167"/>
        <end position="187"/>
    </location>
</feature>
<feature type="transmembrane region" description="Helical" evidence="8">
    <location>
        <begin position="47"/>
        <end position="69"/>
    </location>
</feature>
<keyword evidence="11" id="KW-1185">Reference proteome</keyword>
<accession>A0ABW6S810</accession>